<evidence type="ECO:0000313" key="7">
    <source>
        <dbReference type="EMBL" id="CAI2190603.1"/>
    </source>
</evidence>
<feature type="transmembrane region" description="Helical" evidence="6">
    <location>
        <begin position="49"/>
        <end position="74"/>
    </location>
</feature>
<keyword evidence="2" id="KW-0813">Transport</keyword>
<evidence type="ECO:0000256" key="5">
    <source>
        <dbReference type="ARBA" id="ARBA00023136"/>
    </source>
</evidence>
<organism evidence="7 8">
    <name type="scientific">Funneliformis geosporum</name>
    <dbReference type="NCBI Taxonomy" id="1117311"/>
    <lineage>
        <taxon>Eukaryota</taxon>
        <taxon>Fungi</taxon>
        <taxon>Fungi incertae sedis</taxon>
        <taxon>Mucoromycota</taxon>
        <taxon>Glomeromycotina</taxon>
        <taxon>Glomeromycetes</taxon>
        <taxon>Glomerales</taxon>
        <taxon>Glomeraceae</taxon>
        <taxon>Funneliformis</taxon>
    </lineage>
</organism>
<keyword evidence="4 6" id="KW-1133">Transmembrane helix</keyword>
<keyword evidence="5 6" id="KW-0472">Membrane</keyword>
<evidence type="ECO:0000256" key="2">
    <source>
        <dbReference type="ARBA" id="ARBA00022448"/>
    </source>
</evidence>
<dbReference type="SUPFAM" id="SSF103473">
    <property type="entry name" value="MFS general substrate transporter"/>
    <property type="match status" value="1"/>
</dbReference>
<comment type="caution">
    <text evidence="7">The sequence shown here is derived from an EMBL/GenBank/DDBJ whole genome shotgun (WGS) entry which is preliminary data.</text>
</comment>
<feature type="transmembrane region" description="Helical" evidence="6">
    <location>
        <begin position="24"/>
        <end position="43"/>
    </location>
</feature>
<keyword evidence="3 6" id="KW-0812">Transmembrane</keyword>
<feature type="transmembrane region" description="Helical" evidence="6">
    <location>
        <begin position="86"/>
        <end position="104"/>
    </location>
</feature>
<comment type="subcellular location">
    <subcellularLocation>
        <location evidence="1">Membrane</location>
        <topology evidence="1">Multi-pass membrane protein</topology>
    </subcellularLocation>
</comment>
<dbReference type="PANTHER" id="PTHR23502">
    <property type="entry name" value="MAJOR FACILITATOR SUPERFAMILY"/>
    <property type="match status" value="1"/>
</dbReference>
<feature type="non-terminal residue" evidence="7">
    <location>
        <position position="111"/>
    </location>
</feature>
<reference evidence="7" key="1">
    <citation type="submission" date="2022-08" db="EMBL/GenBank/DDBJ databases">
        <authorList>
            <person name="Kallberg Y."/>
            <person name="Tangrot J."/>
            <person name="Rosling A."/>
        </authorList>
    </citation>
    <scope>NUCLEOTIDE SEQUENCE</scope>
    <source>
        <strain evidence="7">Wild A</strain>
    </source>
</reference>
<evidence type="ECO:0000256" key="3">
    <source>
        <dbReference type="ARBA" id="ARBA00022692"/>
    </source>
</evidence>
<evidence type="ECO:0000256" key="4">
    <source>
        <dbReference type="ARBA" id="ARBA00022989"/>
    </source>
</evidence>
<evidence type="ECO:0000256" key="1">
    <source>
        <dbReference type="ARBA" id="ARBA00004141"/>
    </source>
</evidence>
<evidence type="ECO:0000313" key="8">
    <source>
        <dbReference type="Proteomes" id="UP001153678"/>
    </source>
</evidence>
<dbReference type="GO" id="GO:0005886">
    <property type="term" value="C:plasma membrane"/>
    <property type="evidence" value="ECO:0007669"/>
    <property type="project" value="TreeGrafter"/>
</dbReference>
<evidence type="ECO:0000256" key="6">
    <source>
        <dbReference type="SAM" id="Phobius"/>
    </source>
</evidence>
<dbReference type="OrthoDB" id="440553at2759"/>
<keyword evidence="8" id="KW-1185">Reference proteome</keyword>
<proteinExistence type="predicted"/>
<protein>
    <submittedName>
        <fullName evidence="7">1606_t:CDS:1</fullName>
    </submittedName>
</protein>
<dbReference type="EMBL" id="CAMKVN010006697">
    <property type="protein sequence ID" value="CAI2190603.1"/>
    <property type="molecule type" value="Genomic_DNA"/>
</dbReference>
<dbReference type="Proteomes" id="UP001153678">
    <property type="component" value="Unassembled WGS sequence"/>
</dbReference>
<dbReference type="GO" id="GO:0022857">
    <property type="term" value="F:transmembrane transporter activity"/>
    <property type="evidence" value="ECO:0007669"/>
    <property type="project" value="TreeGrafter"/>
</dbReference>
<gene>
    <name evidence="7" type="ORF">FWILDA_LOCUS14658</name>
</gene>
<dbReference type="PANTHER" id="PTHR23502:SF132">
    <property type="entry name" value="POLYAMINE TRANSPORTER 2-RELATED"/>
    <property type="match status" value="1"/>
</dbReference>
<accession>A0A9W4WVV1</accession>
<name>A0A9W4WVV1_9GLOM</name>
<dbReference type="AlphaFoldDB" id="A0A9W4WVV1"/>
<sequence>MSDDIQVIKEDYVIYNYPVMRIRVAFYSSLLVPLFIAAFGWLIQNRVHVAIPLICSLIAGIGLQGQCNCVSTYLIDACPGKSASALALSEFFSYLLVAIVILLFKPLEVIL</sequence>
<feature type="non-terminal residue" evidence="7">
    <location>
        <position position="1"/>
    </location>
</feature>
<dbReference type="InterPro" id="IPR036259">
    <property type="entry name" value="MFS_trans_sf"/>
</dbReference>